<gene>
    <name evidence="1" type="ORF">C1I95_21745</name>
</gene>
<keyword evidence="2" id="KW-1185">Reference proteome</keyword>
<dbReference type="Proteomes" id="UP000248924">
    <property type="component" value="Unassembled WGS sequence"/>
</dbReference>
<organism evidence="1 2">
    <name type="scientific">Micromonospora craterilacus</name>
    <dbReference type="NCBI Taxonomy" id="1655439"/>
    <lineage>
        <taxon>Bacteria</taxon>
        <taxon>Bacillati</taxon>
        <taxon>Actinomycetota</taxon>
        <taxon>Actinomycetes</taxon>
        <taxon>Micromonosporales</taxon>
        <taxon>Micromonosporaceae</taxon>
        <taxon>Micromonospora</taxon>
    </lineage>
</organism>
<evidence type="ECO:0000313" key="1">
    <source>
        <dbReference type="EMBL" id="PZG14418.1"/>
    </source>
</evidence>
<evidence type="ECO:0000313" key="2">
    <source>
        <dbReference type="Proteomes" id="UP000248924"/>
    </source>
</evidence>
<dbReference type="AlphaFoldDB" id="A0A2W2EPW6"/>
<protein>
    <recommendedName>
        <fullName evidence="3">HK97 gp10 family phage protein</fullName>
    </recommendedName>
</protein>
<comment type="caution">
    <text evidence="1">The sequence shown here is derived from an EMBL/GenBank/DDBJ whole genome shotgun (WGS) entry which is preliminary data.</text>
</comment>
<evidence type="ECO:0008006" key="3">
    <source>
        <dbReference type="Google" id="ProtNLM"/>
    </source>
</evidence>
<sequence length="146" mass="15955">MVDRISVRVDGVWPVLRDLQKLPADADRETRDVGYRLAVLLAGQVAANARVDSRQSALMASTVRPVAGREPSIVAGGGARVGRRGTPAFKILFGSEFGARTYKQFRPHLSGGSYWMWEAIMAARPEIDAEAGRGVDRLVRAFDRGM</sequence>
<accession>A0A2W2EPW6</accession>
<proteinExistence type="predicted"/>
<dbReference type="EMBL" id="POTY01000149">
    <property type="protein sequence ID" value="PZG14418.1"/>
    <property type="molecule type" value="Genomic_DNA"/>
</dbReference>
<reference evidence="1 2" key="1">
    <citation type="submission" date="2018-01" db="EMBL/GenBank/DDBJ databases">
        <title>Draft genome sequence of Jishengella sp. NA12.</title>
        <authorList>
            <person name="Sahin N."/>
            <person name="Ay H."/>
            <person name="Saygin H."/>
        </authorList>
    </citation>
    <scope>NUCLEOTIDE SEQUENCE [LARGE SCALE GENOMIC DNA]</scope>
    <source>
        <strain evidence="1 2">NA12</strain>
    </source>
</reference>
<name>A0A2W2EPW6_9ACTN</name>